<proteinExistence type="predicted"/>
<dbReference type="GeneTree" id="ENSGT00530000064244"/>
<reference evidence="15 16" key="1">
    <citation type="journal article" date="2011" name="Proc. Natl. Acad. Sci. U.S.A.">
        <title>Genetic diversity and population structure of the endangered marsupial Sarcophilus harrisii (Tasmanian devil).</title>
        <authorList>
            <person name="Miller W."/>
            <person name="Hayes V.M."/>
            <person name="Ratan A."/>
            <person name="Petersen D.C."/>
            <person name="Wittekindt N.E."/>
            <person name="Miller J."/>
            <person name="Walenz B."/>
            <person name="Knight J."/>
            <person name="Qi J."/>
            <person name="Zhao F."/>
            <person name="Wang Q."/>
            <person name="Bedoya-Reina O.C."/>
            <person name="Katiyar N."/>
            <person name="Tomsho L.P."/>
            <person name="Kasson L.M."/>
            <person name="Hardie R.A."/>
            <person name="Woodbridge P."/>
            <person name="Tindall E.A."/>
            <person name="Bertelsen M.F."/>
            <person name="Dixon D."/>
            <person name="Pyecroft S."/>
            <person name="Helgen K.M."/>
            <person name="Lesk A.M."/>
            <person name="Pringle T.H."/>
            <person name="Patterson N."/>
            <person name="Zhang Y."/>
            <person name="Kreiss A."/>
            <person name="Woods G.M."/>
            <person name="Jones M.E."/>
            <person name="Schuster S.C."/>
        </authorList>
    </citation>
    <scope>NUCLEOTIDE SEQUENCE [LARGE SCALE GENOMIC DNA]</scope>
</reference>
<dbReference type="KEGG" id="shr:100930068"/>
<evidence type="ECO:0000256" key="10">
    <source>
        <dbReference type="ARBA" id="ARBA00023136"/>
    </source>
</evidence>
<organism evidence="15 16">
    <name type="scientific">Sarcophilus harrisii</name>
    <name type="common">Tasmanian devil</name>
    <name type="synonym">Sarcophilus laniarius</name>
    <dbReference type="NCBI Taxonomy" id="9305"/>
    <lineage>
        <taxon>Eukaryota</taxon>
        <taxon>Metazoa</taxon>
        <taxon>Chordata</taxon>
        <taxon>Craniata</taxon>
        <taxon>Vertebrata</taxon>
        <taxon>Euteleostomi</taxon>
        <taxon>Mammalia</taxon>
        <taxon>Metatheria</taxon>
        <taxon>Dasyuromorphia</taxon>
        <taxon>Dasyuridae</taxon>
        <taxon>Sarcophilus</taxon>
    </lineage>
</organism>
<feature type="transmembrane region" description="Helical" evidence="12">
    <location>
        <begin position="201"/>
        <end position="227"/>
    </location>
</feature>
<keyword evidence="3 12" id="KW-0812">Transmembrane</keyword>
<keyword evidence="6" id="KW-0677">Repeat</keyword>
<evidence type="ECO:0000256" key="4">
    <source>
        <dbReference type="ARBA" id="ARBA00022696"/>
    </source>
</evidence>
<dbReference type="SMART" id="SM00013">
    <property type="entry name" value="LRRNT"/>
    <property type="match status" value="1"/>
</dbReference>
<dbReference type="InterPro" id="IPR052313">
    <property type="entry name" value="GPIb-IX-V_Complex"/>
</dbReference>
<dbReference type="AlphaFoldDB" id="A0A7N4PJK0"/>
<dbReference type="Gene3D" id="3.80.10.10">
    <property type="entry name" value="Ribonuclease Inhibitor"/>
    <property type="match status" value="1"/>
</dbReference>
<feature type="domain" description="LRRCT" evidence="14">
    <location>
        <begin position="140"/>
        <end position="191"/>
    </location>
</feature>
<dbReference type="RefSeq" id="XP_003762557.2">
    <property type="nucleotide sequence ID" value="XM_003762509.4"/>
</dbReference>
<dbReference type="GO" id="GO:0007155">
    <property type="term" value="P:cell adhesion"/>
    <property type="evidence" value="ECO:0007669"/>
    <property type="project" value="UniProtKB-KW"/>
</dbReference>
<name>A0A7N4PJK0_SARHA</name>
<protein>
    <submittedName>
        <fullName evidence="15">Glycoprotein IX platelet</fullName>
    </submittedName>
</protein>
<dbReference type="Pfam" id="PF01462">
    <property type="entry name" value="LRRNT"/>
    <property type="match status" value="1"/>
</dbReference>
<dbReference type="Ensembl" id="ENSSHAT00000042768.1">
    <property type="protein sequence ID" value="ENSSHAP00000038644.1"/>
    <property type="gene ID" value="ENSSHAG00000023671.1"/>
</dbReference>
<keyword evidence="16" id="KW-1185">Reference proteome</keyword>
<evidence type="ECO:0000256" key="9">
    <source>
        <dbReference type="ARBA" id="ARBA00023084"/>
    </source>
</evidence>
<dbReference type="InParanoid" id="A0A7N4PJK0"/>
<keyword evidence="5" id="KW-0732">Signal</keyword>
<evidence type="ECO:0000256" key="5">
    <source>
        <dbReference type="ARBA" id="ARBA00022729"/>
    </source>
</evidence>
<dbReference type="OrthoDB" id="72369at2759"/>
<keyword evidence="2" id="KW-0433">Leucine-rich repeat</keyword>
<dbReference type="InterPro" id="IPR003591">
    <property type="entry name" value="Leu-rich_rpt_typical-subtyp"/>
</dbReference>
<evidence type="ECO:0000256" key="12">
    <source>
        <dbReference type="SAM" id="Phobius"/>
    </source>
</evidence>
<dbReference type="InterPro" id="IPR000372">
    <property type="entry name" value="LRRNT"/>
</dbReference>
<evidence type="ECO:0000256" key="3">
    <source>
        <dbReference type="ARBA" id="ARBA00022692"/>
    </source>
</evidence>
<evidence type="ECO:0000256" key="6">
    <source>
        <dbReference type="ARBA" id="ARBA00022737"/>
    </source>
</evidence>
<dbReference type="InterPro" id="IPR032675">
    <property type="entry name" value="LRR_dom_sf"/>
</dbReference>
<dbReference type="SMART" id="SM00082">
    <property type="entry name" value="LRRCT"/>
    <property type="match status" value="1"/>
</dbReference>
<feature type="domain" description="LRRNT" evidence="13">
    <location>
        <begin position="74"/>
        <end position="110"/>
    </location>
</feature>
<keyword evidence="7" id="KW-0130">Cell adhesion</keyword>
<dbReference type="PANTHER" id="PTHR22650:SF6">
    <property type="entry name" value="PLATELET GLYCOPROTEIN IX"/>
    <property type="match status" value="1"/>
</dbReference>
<dbReference type="FunCoup" id="A0A7N4PJK0">
    <property type="interactions" value="299"/>
</dbReference>
<evidence type="ECO:0000256" key="1">
    <source>
        <dbReference type="ARBA" id="ARBA00004479"/>
    </source>
</evidence>
<dbReference type="Proteomes" id="UP000007648">
    <property type="component" value="Unassembled WGS sequence"/>
</dbReference>
<evidence type="ECO:0000259" key="13">
    <source>
        <dbReference type="SMART" id="SM00013"/>
    </source>
</evidence>
<dbReference type="InterPro" id="IPR000483">
    <property type="entry name" value="Cys-rich_flank_reg_C"/>
</dbReference>
<dbReference type="SMART" id="SM00369">
    <property type="entry name" value="LRR_TYP"/>
    <property type="match status" value="1"/>
</dbReference>
<evidence type="ECO:0000313" key="15">
    <source>
        <dbReference type="Ensembl" id="ENSSHAP00000038644.1"/>
    </source>
</evidence>
<evidence type="ECO:0000313" key="16">
    <source>
        <dbReference type="Proteomes" id="UP000007648"/>
    </source>
</evidence>
<dbReference type="GO" id="GO:0007596">
    <property type="term" value="P:blood coagulation"/>
    <property type="evidence" value="ECO:0007669"/>
    <property type="project" value="UniProtKB-KW"/>
</dbReference>
<evidence type="ECO:0000256" key="8">
    <source>
        <dbReference type="ARBA" id="ARBA00022989"/>
    </source>
</evidence>
<accession>A0A7N4PJK0</accession>
<dbReference type="CTD" id="2815"/>
<keyword evidence="9" id="KW-0094">Blood coagulation</keyword>
<evidence type="ECO:0000256" key="7">
    <source>
        <dbReference type="ARBA" id="ARBA00022889"/>
    </source>
</evidence>
<dbReference type="SUPFAM" id="SSF52058">
    <property type="entry name" value="L domain-like"/>
    <property type="match status" value="1"/>
</dbReference>
<evidence type="ECO:0000256" key="11">
    <source>
        <dbReference type="ARBA" id="ARBA00023157"/>
    </source>
</evidence>
<reference evidence="15" key="3">
    <citation type="submission" date="2025-09" db="UniProtKB">
        <authorList>
            <consortium name="Ensembl"/>
        </authorList>
    </citation>
    <scope>IDENTIFICATION</scope>
</reference>
<keyword evidence="8 12" id="KW-1133">Transmembrane helix</keyword>
<keyword evidence="11" id="KW-1015">Disulfide bond</keyword>
<sequence length="257" mass="29028">MELRSGQCGGQRKPERSRNFLNCQKQGDSCLGSLVPKLLMAPERKESRKESQMPLPIAIKWILLLSWGLSGTLGCPPPCDCQTLETFGLLVDCSNKGLTMVPSLPQNTRQLYLQNNNLTSIPAGTFDHLNYIYKINVTNNPWHCNCSILYLKHWLEDHMWGILHLTKCASPAITANLSLNLLTGNELEGCHQLFLPDQYHVFLWGDLVLIVLTVLSIILLGALLWVVQKTIYCVTLNQSTQEALQWQESSLRHQKSM</sequence>
<evidence type="ECO:0000259" key="14">
    <source>
        <dbReference type="SMART" id="SM00082"/>
    </source>
</evidence>
<reference evidence="15" key="2">
    <citation type="submission" date="2025-08" db="UniProtKB">
        <authorList>
            <consortium name="Ensembl"/>
        </authorList>
    </citation>
    <scope>IDENTIFICATION</scope>
</reference>
<dbReference type="PANTHER" id="PTHR22650">
    <property type="entry name" value="GLYCOPROTEIN IB BETA"/>
    <property type="match status" value="1"/>
</dbReference>
<dbReference type="GO" id="GO:0016020">
    <property type="term" value="C:membrane"/>
    <property type="evidence" value="ECO:0007669"/>
    <property type="project" value="UniProtKB-SubCell"/>
</dbReference>
<keyword evidence="4" id="KW-0356">Hemostasis</keyword>
<comment type="subcellular location">
    <subcellularLocation>
        <location evidence="1">Membrane</location>
        <topology evidence="1">Single-pass type I membrane protein</topology>
    </subcellularLocation>
</comment>
<evidence type="ECO:0000256" key="2">
    <source>
        <dbReference type="ARBA" id="ARBA00022614"/>
    </source>
</evidence>
<gene>
    <name evidence="15" type="primary">GP9</name>
</gene>
<dbReference type="GeneID" id="100930068"/>
<keyword evidence="10 12" id="KW-0472">Membrane</keyword>